<feature type="binding site" evidence="7">
    <location>
        <begin position="158"/>
        <end position="159"/>
    </location>
    <ligand>
        <name>UDP-N-acetyl-alpha-D-muramoyl-L-alanyl-D-glutamate</name>
        <dbReference type="ChEBI" id="CHEBI:83900"/>
    </ligand>
</feature>
<dbReference type="AlphaFoldDB" id="A0A4D6Y6F8"/>
<evidence type="ECO:0000259" key="9">
    <source>
        <dbReference type="Pfam" id="PF01225"/>
    </source>
</evidence>
<keyword evidence="7" id="KW-0067">ATP-binding</keyword>
<dbReference type="GO" id="GO:0008765">
    <property type="term" value="F:UDP-N-acetylmuramoylalanyl-D-glutamate-2,6-diaminopimelate ligase activity"/>
    <property type="evidence" value="ECO:0007669"/>
    <property type="project" value="UniProtKB-UniRule"/>
</dbReference>
<dbReference type="InterPro" id="IPR036615">
    <property type="entry name" value="Mur_ligase_C_dom_sf"/>
</dbReference>
<feature type="domain" description="Mur ligase central" evidence="11">
    <location>
        <begin position="114"/>
        <end position="320"/>
    </location>
</feature>
<dbReference type="GO" id="GO:0071555">
    <property type="term" value="P:cell wall organization"/>
    <property type="evidence" value="ECO:0007669"/>
    <property type="project" value="UniProtKB-KW"/>
</dbReference>
<keyword evidence="6 7" id="KW-0961">Cell wall biogenesis/degradation</keyword>
<feature type="binding site" evidence="7">
    <location>
        <position position="29"/>
    </location>
    <ligand>
        <name>UDP-N-acetyl-alpha-D-muramoyl-L-alanyl-D-glutamate</name>
        <dbReference type="ChEBI" id="CHEBI:83900"/>
    </ligand>
</feature>
<comment type="PTM">
    <text evidence="7">Carboxylation is probably crucial for Mg(2+) binding and, consequently, for the gamma-phosphate positioning of ATP.</text>
</comment>
<feature type="domain" description="Mur ligase N-terminal catalytic" evidence="9">
    <location>
        <begin position="24"/>
        <end position="102"/>
    </location>
</feature>
<evidence type="ECO:0000256" key="2">
    <source>
        <dbReference type="ARBA" id="ARBA00022618"/>
    </source>
</evidence>
<dbReference type="NCBIfam" id="NF001126">
    <property type="entry name" value="PRK00139.1-4"/>
    <property type="match status" value="1"/>
</dbReference>
<dbReference type="OrthoDB" id="9800958at2"/>
<feature type="binding site" evidence="7">
    <location>
        <position position="393"/>
    </location>
    <ligand>
        <name>meso-2,6-diaminopimelate</name>
        <dbReference type="ChEBI" id="CHEBI:57791"/>
    </ligand>
</feature>
<feature type="binding site" evidence="7">
    <location>
        <position position="468"/>
    </location>
    <ligand>
        <name>meso-2,6-diaminopimelate</name>
        <dbReference type="ChEBI" id="CHEBI:57791"/>
    </ligand>
</feature>
<proteinExistence type="inferred from homology"/>
<evidence type="ECO:0000256" key="1">
    <source>
        <dbReference type="ARBA" id="ARBA00005898"/>
    </source>
</evidence>
<dbReference type="InterPro" id="IPR035911">
    <property type="entry name" value="MurE/MurF_N"/>
</dbReference>
<dbReference type="EMBL" id="CP034873">
    <property type="protein sequence ID" value="QCI21530.1"/>
    <property type="molecule type" value="Genomic_DNA"/>
</dbReference>
<comment type="similarity">
    <text evidence="1 7">Belongs to the MurCDEF family. MurE subfamily.</text>
</comment>
<dbReference type="GO" id="GO:0005524">
    <property type="term" value="F:ATP binding"/>
    <property type="evidence" value="ECO:0007669"/>
    <property type="project" value="UniProtKB-UniRule"/>
</dbReference>
<feature type="binding site" evidence="7">
    <location>
        <position position="472"/>
    </location>
    <ligand>
        <name>meso-2,6-diaminopimelate</name>
        <dbReference type="ChEBI" id="CHEBI:57791"/>
    </ligand>
</feature>
<feature type="binding site" evidence="7">
    <location>
        <begin position="417"/>
        <end position="420"/>
    </location>
    <ligand>
        <name>meso-2,6-diaminopimelate</name>
        <dbReference type="ChEBI" id="CHEBI:57791"/>
    </ligand>
</feature>
<organism evidence="12 13">
    <name type="scientific">Buchnera aphidicola</name>
    <name type="common">Hyadaphis tataricae</name>
    <dbReference type="NCBI Taxonomy" id="1241859"/>
    <lineage>
        <taxon>Bacteria</taxon>
        <taxon>Pseudomonadati</taxon>
        <taxon>Pseudomonadota</taxon>
        <taxon>Gammaproteobacteria</taxon>
        <taxon>Enterobacterales</taxon>
        <taxon>Erwiniaceae</taxon>
        <taxon>Buchnera</taxon>
    </lineage>
</organism>
<dbReference type="Pfam" id="PF01225">
    <property type="entry name" value="Mur_ligase"/>
    <property type="match status" value="1"/>
</dbReference>
<protein>
    <recommendedName>
        <fullName evidence="7">UDP-N-acetylmuramoyl-L-alanyl-D-glutamate--2,6-diaminopimelate ligase</fullName>
        <ecNumber evidence="7">6.3.2.13</ecNumber>
    </recommendedName>
    <alternativeName>
        <fullName evidence="7">Meso-A2pm-adding enzyme</fullName>
    </alternativeName>
    <alternativeName>
        <fullName evidence="7">Meso-diaminopimelate-adding enzyme</fullName>
    </alternativeName>
    <alternativeName>
        <fullName evidence="7">UDP-MurNAc-L-Ala-D-Glu:meso-diaminopimelate ligase</fullName>
    </alternativeName>
    <alternativeName>
        <fullName evidence="7">UDP-MurNAc-tripeptide synthetase</fullName>
    </alternativeName>
    <alternativeName>
        <fullName evidence="7">UDP-N-acetylmuramyl-tripeptide synthetase</fullName>
    </alternativeName>
</protein>
<gene>
    <name evidence="7" type="primary">murE</name>
    <name evidence="12" type="ORF">D9V69_01095</name>
</gene>
<dbReference type="InterPro" id="IPR004101">
    <property type="entry name" value="Mur_ligase_C"/>
</dbReference>
<keyword evidence="4 7" id="KW-0573">Peptidoglycan synthesis</keyword>
<feature type="binding site" evidence="7">
    <location>
        <position position="191"/>
    </location>
    <ligand>
        <name>UDP-N-acetyl-alpha-D-muramoyl-L-alanyl-D-glutamate</name>
        <dbReference type="ChEBI" id="CHEBI:83900"/>
    </ligand>
</feature>
<evidence type="ECO:0000259" key="10">
    <source>
        <dbReference type="Pfam" id="PF02875"/>
    </source>
</evidence>
<dbReference type="Gene3D" id="3.40.1190.10">
    <property type="entry name" value="Mur-like, catalytic domain"/>
    <property type="match status" value="1"/>
</dbReference>
<comment type="function">
    <text evidence="7">Catalyzes the addition of meso-diaminopimelic acid to the nucleotide precursor UDP-N-acetylmuramoyl-L-alanyl-D-glutamate (UMAG) in the biosynthesis of bacterial cell-wall peptidoglycan.</text>
</comment>
<evidence type="ECO:0000256" key="8">
    <source>
        <dbReference type="RuleBase" id="RU004135"/>
    </source>
</evidence>
<comment type="cofactor">
    <cofactor evidence="7">
        <name>Mg(2+)</name>
        <dbReference type="ChEBI" id="CHEBI:18420"/>
    </cofactor>
</comment>
<dbReference type="InterPro" id="IPR036565">
    <property type="entry name" value="Mur-like_cat_sf"/>
</dbReference>
<sequence length="498" mass="57168">MNKVCLKHLLSPWIQNAPKKDIFHLSMDSRTVVPGTLFIAILGTKQDGRNFIYEAIHKQATTILYEIHKKLDHGKCKYMNYVPIIRFFRLNEHISLLADRFYNTPGKKIKIIGVTGTNGKTTVTQVINQWTNILGDKVATIGTLGNGFYGFLKPTKNTTPSAIYIQSFLYMALKKKTKLVTMEVSSHGLIQHRVKGVHFYIGVFTNLSQDHLDYHKNMQQYESSKWLLFSTHIVKKIIINANDDHGKIWLKKLFNFYTVAVTIQDNTQKKYSKKWINATNIQYYEETVQITFESSWGNAKISSSLIGRFNVINLLLSLACLLELGYSLSDLLKTSNEIKPIQGRMETFKYHSKTKFVIDYAHTPDALQQALTAIRLQYKQKYIWCIFGCGGERDKTKRSIMGSIAESIADKIIITNDNPRNEKERNIVVNILNGIKNKKKILIILNRKKAISYAFFKSKSNDIIFIAGKGHEEQQIIKNRHINYSDKTTVLKLLGKDI</sequence>
<comment type="pathway">
    <text evidence="7 8">Cell wall biogenesis; peptidoglycan biosynthesis.</text>
</comment>
<evidence type="ECO:0000256" key="5">
    <source>
        <dbReference type="ARBA" id="ARBA00023306"/>
    </source>
</evidence>
<keyword evidence="3 7" id="KW-0133">Cell shape</keyword>
<dbReference type="NCBIfam" id="NF001123">
    <property type="entry name" value="PRK00139.1-1"/>
    <property type="match status" value="1"/>
</dbReference>
<evidence type="ECO:0000259" key="11">
    <source>
        <dbReference type="Pfam" id="PF08245"/>
    </source>
</evidence>
<dbReference type="RefSeq" id="WP_158356500.1">
    <property type="nucleotide sequence ID" value="NZ_CP034873.1"/>
</dbReference>
<feature type="domain" description="Mur ligase C-terminal" evidence="10">
    <location>
        <begin position="343"/>
        <end position="470"/>
    </location>
</feature>
<keyword evidence="7" id="KW-0460">Magnesium</keyword>
<evidence type="ECO:0000256" key="3">
    <source>
        <dbReference type="ARBA" id="ARBA00022960"/>
    </source>
</evidence>
<feature type="binding site" evidence="7">
    <location>
        <position position="185"/>
    </location>
    <ligand>
        <name>UDP-N-acetyl-alpha-D-muramoyl-L-alanyl-D-glutamate</name>
        <dbReference type="ChEBI" id="CHEBI:83900"/>
    </ligand>
</feature>
<name>A0A4D6Y6F8_9GAMM</name>
<dbReference type="Pfam" id="PF08245">
    <property type="entry name" value="Mur_ligase_M"/>
    <property type="match status" value="1"/>
</dbReference>
<dbReference type="Gene3D" id="3.40.1390.10">
    <property type="entry name" value="MurE/MurF, N-terminal domain"/>
    <property type="match status" value="1"/>
</dbReference>
<dbReference type="GO" id="GO:0000287">
    <property type="term" value="F:magnesium ion binding"/>
    <property type="evidence" value="ECO:0007669"/>
    <property type="project" value="UniProtKB-UniRule"/>
</dbReference>
<dbReference type="SUPFAM" id="SSF53623">
    <property type="entry name" value="MurD-like peptide ligases, catalytic domain"/>
    <property type="match status" value="1"/>
</dbReference>
<evidence type="ECO:0000256" key="6">
    <source>
        <dbReference type="ARBA" id="ARBA00023316"/>
    </source>
</evidence>
<dbReference type="InterPro" id="IPR005761">
    <property type="entry name" value="UDP-N-AcMur-Glu-dNH2Pim_ligase"/>
</dbReference>
<dbReference type="InterPro" id="IPR000713">
    <property type="entry name" value="Mur_ligase_N"/>
</dbReference>
<dbReference type="Gene3D" id="3.90.190.20">
    <property type="entry name" value="Mur ligase, C-terminal domain"/>
    <property type="match status" value="1"/>
</dbReference>
<dbReference type="Pfam" id="PF02875">
    <property type="entry name" value="Mur_ligase_C"/>
    <property type="match status" value="1"/>
</dbReference>
<comment type="subcellular location">
    <subcellularLocation>
        <location evidence="7 8">Cytoplasm</location>
    </subcellularLocation>
</comment>
<dbReference type="PANTHER" id="PTHR23135">
    <property type="entry name" value="MUR LIGASE FAMILY MEMBER"/>
    <property type="match status" value="1"/>
</dbReference>
<accession>A0A4D6Y6F8</accession>
<dbReference type="SUPFAM" id="SSF53244">
    <property type="entry name" value="MurD-like peptide ligases, peptide-binding domain"/>
    <property type="match status" value="1"/>
</dbReference>
<keyword evidence="7 12" id="KW-0436">Ligase</keyword>
<comment type="catalytic activity">
    <reaction evidence="7">
        <text>UDP-N-acetyl-alpha-D-muramoyl-L-alanyl-D-glutamate + meso-2,6-diaminopimelate + ATP = UDP-N-acetyl-alpha-D-muramoyl-L-alanyl-gamma-D-glutamyl-meso-2,6-diaminopimelate + ADP + phosphate + H(+)</text>
        <dbReference type="Rhea" id="RHEA:23676"/>
        <dbReference type="ChEBI" id="CHEBI:15378"/>
        <dbReference type="ChEBI" id="CHEBI:30616"/>
        <dbReference type="ChEBI" id="CHEBI:43474"/>
        <dbReference type="ChEBI" id="CHEBI:57791"/>
        <dbReference type="ChEBI" id="CHEBI:83900"/>
        <dbReference type="ChEBI" id="CHEBI:83905"/>
        <dbReference type="ChEBI" id="CHEBI:456216"/>
        <dbReference type="EC" id="6.3.2.13"/>
    </reaction>
</comment>
<dbReference type="NCBIfam" id="TIGR01085">
    <property type="entry name" value="murE"/>
    <property type="match status" value="1"/>
</dbReference>
<dbReference type="PANTHER" id="PTHR23135:SF4">
    <property type="entry name" value="UDP-N-ACETYLMURAMOYL-L-ALANYL-D-GLUTAMATE--2,6-DIAMINOPIMELATE LIGASE MURE HOMOLOG, CHLOROPLASTIC"/>
    <property type="match status" value="1"/>
</dbReference>
<keyword evidence="2 7" id="KW-0132">Cell division</keyword>
<dbReference type="EC" id="6.3.2.13" evidence="7"/>
<dbReference type="UniPathway" id="UPA00219"/>
<dbReference type="InterPro" id="IPR013221">
    <property type="entry name" value="Mur_ligase_cen"/>
</dbReference>
<feature type="binding site" evidence="7">
    <location>
        <begin position="116"/>
        <end position="122"/>
    </location>
    <ligand>
        <name>ATP</name>
        <dbReference type="ChEBI" id="CHEBI:30616"/>
    </ligand>
</feature>
<evidence type="ECO:0000313" key="12">
    <source>
        <dbReference type="EMBL" id="QCI21530.1"/>
    </source>
</evidence>
<dbReference type="SUPFAM" id="SSF63418">
    <property type="entry name" value="MurE/MurF N-terminal domain"/>
    <property type="match status" value="1"/>
</dbReference>
<comment type="caution">
    <text evidence="7">Lacks conserved residue(s) required for the propagation of feature annotation.</text>
</comment>
<feature type="binding site" evidence="7">
    <location>
        <position position="157"/>
    </location>
    <ligand>
        <name>UDP-N-acetyl-alpha-D-muramoyl-L-alanyl-D-glutamate</name>
        <dbReference type="ChEBI" id="CHEBI:83900"/>
    </ligand>
</feature>
<dbReference type="GO" id="GO:0051301">
    <property type="term" value="P:cell division"/>
    <property type="evidence" value="ECO:0007669"/>
    <property type="project" value="UniProtKB-KW"/>
</dbReference>
<reference evidence="12 13" key="2">
    <citation type="submission" date="2019-05" db="EMBL/GenBank/DDBJ databases">
        <title>Genome evolution of the obligate endosymbiont Buchnera aphidicola.</title>
        <authorList>
            <person name="Moran N.A."/>
        </authorList>
    </citation>
    <scope>NUCLEOTIDE SEQUENCE [LARGE SCALE GENOMIC DNA]</scope>
    <source>
        <strain evidence="12 13">Hta</strain>
    </source>
</reference>
<evidence type="ECO:0000256" key="7">
    <source>
        <dbReference type="HAMAP-Rule" id="MF_00208"/>
    </source>
</evidence>
<evidence type="ECO:0000313" key="13">
    <source>
        <dbReference type="Proteomes" id="UP000298773"/>
    </source>
</evidence>
<feature type="modified residue" description="N6-carboxylysine" evidence="7">
    <location>
        <position position="225"/>
    </location>
</feature>
<dbReference type="GO" id="GO:0008360">
    <property type="term" value="P:regulation of cell shape"/>
    <property type="evidence" value="ECO:0007669"/>
    <property type="project" value="UniProtKB-KW"/>
</dbReference>
<feature type="binding site" evidence="7">
    <location>
        <position position="193"/>
    </location>
    <ligand>
        <name>UDP-N-acetyl-alpha-D-muramoyl-L-alanyl-D-glutamate</name>
        <dbReference type="ChEBI" id="CHEBI:83900"/>
    </ligand>
</feature>
<reference evidence="12 13" key="1">
    <citation type="submission" date="2018-12" db="EMBL/GenBank/DDBJ databases">
        <authorList>
            <person name="Chong R.A."/>
        </authorList>
    </citation>
    <scope>NUCLEOTIDE SEQUENCE [LARGE SCALE GENOMIC DNA]</scope>
    <source>
        <strain evidence="12 13">Hta</strain>
    </source>
</reference>
<feature type="short sequence motif" description="Meso-diaminopimelate recognition motif" evidence="7">
    <location>
        <begin position="417"/>
        <end position="420"/>
    </location>
</feature>
<dbReference type="GO" id="GO:0005737">
    <property type="term" value="C:cytoplasm"/>
    <property type="evidence" value="ECO:0007669"/>
    <property type="project" value="UniProtKB-SubCell"/>
</dbReference>
<evidence type="ECO:0000256" key="4">
    <source>
        <dbReference type="ARBA" id="ARBA00022984"/>
    </source>
</evidence>
<dbReference type="HAMAP" id="MF_00208">
    <property type="entry name" value="MurE"/>
    <property type="match status" value="1"/>
</dbReference>
<keyword evidence="7" id="KW-0963">Cytoplasm</keyword>
<keyword evidence="7" id="KW-0547">Nucleotide-binding</keyword>
<keyword evidence="5 7" id="KW-0131">Cell cycle</keyword>
<dbReference type="GO" id="GO:0009252">
    <property type="term" value="P:peptidoglycan biosynthetic process"/>
    <property type="evidence" value="ECO:0007669"/>
    <property type="project" value="UniProtKB-UniRule"/>
</dbReference>
<dbReference type="Proteomes" id="UP000298773">
    <property type="component" value="Chromosome"/>
</dbReference>